<dbReference type="AlphaFoldDB" id="A0A518C5N7"/>
<comment type="catalytic activity">
    <reaction evidence="1">
        <text>Transfers a segment of a (1-&gt;4)-alpha-D-glucan to a new position in an acceptor, which may be glucose or a (1-&gt;4)-alpha-D-glucan.</text>
        <dbReference type="EC" id="2.4.1.25"/>
    </reaction>
</comment>
<dbReference type="SUPFAM" id="SSF51445">
    <property type="entry name" value="(Trans)glycosidases"/>
    <property type="match status" value="1"/>
</dbReference>
<keyword evidence="11" id="KW-1185">Reference proteome</keyword>
<reference evidence="11" key="1">
    <citation type="submission" date="2019-02" db="EMBL/GenBank/DDBJ databases">
        <title>Deep-cultivation of Planctomycetes and their phenomic and genomic characterization uncovers novel biology.</title>
        <authorList>
            <person name="Wiegand S."/>
            <person name="Jogler M."/>
            <person name="Boedeker C."/>
            <person name="Pinto D."/>
            <person name="Vollmers J."/>
            <person name="Rivas-Marin E."/>
            <person name="Kohn T."/>
            <person name="Peeters S.H."/>
            <person name="Heuer A."/>
            <person name="Rast P."/>
            <person name="Oberbeckmann S."/>
            <person name="Bunk B."/>
            <person name="Jeske O."/>
            <person name="Meyerdierks A."/>
            <person name="Storesund J.E."/>
            <person name="Kallscheuer N."/>
            <person name="Luecker S."/>
            <person name="Lage O.M."/>
            <person name="Pohl T."/>
            <person name="Merkel B.J."/>
            <person name="Hornburger P."/>
            <person name="Mueller R.-W."/>
            <person name="Bruemmer F."/>
            <person name="Labrenz M."/>
            <person name="Spormann A.M."/>
            <person name="Op den Camp H."/>
            <person name="Overmann J."/>
            <person name="Amann R."/>
            <person name="Jetten M.S.M."/>
            <person name="Mascher T."/>
            <person name="Medema M.H."/>
            <person name="Devos D.P."/>
            <person name="Kaster A.-K."/>
            <person name="Ovreas L."/>
            <person name="Rohde M."/>
            <person name="Galperin M.Y."/>
            <person name="Jogler C."/>
        </authorList>
    </citation>
    <scope>NUCLEOTIDE SEQUENCE [LARGE SCALE GENOMIC DNA]</scope>
    <source>
        <strain evidence="11">Pan97</strain>
    </source>
</reference>
<dbReference type="EMBL" id="CP036289">
    <property type="protein sequence ID" value="QDU74540.1"/>
    <property type="molecule type" value="Genomic_DNA"/>
</dbReference>
<comment type="similarity">
    <text evidence="2">Belongs to the disproportionating enzyme family.</text>
</comment>
<dbReference type="InterPro" id="IPR003385">
    <property type="entry name" value="Glyco_hydro_77"/>
</dbReference>
<evidence type="ECO:0000256" key="7">
    <source>
        <dbReference type="ARBA" id="ARBA00023277"/>
    </source>
</evidence>
<evidence type="ECO:0000256" key="3">
    <source>
        <dbReference type="ARBA" id="ARBA00012560"/>
    </source>
</evidence>
<dbReference type="Gene3D" id="3.20.20.80">
    <property type="entry name" value="Glycosidases"/>
    <property type="match status" value="1"/>
</dbReference>
<dbReference type="RefSeq" id="WP_144971492.1">
    <property type="nucleotide sequence ID" value="NZ_CP036289.1"/>
</dbReference>
<dbReference type="Pfam" id="PF02446">
    <property type="entry name" value="Glyco_hydro_77"/>
    <property type="match status" value="1"/>
</dbReference>
<dbReference type="InterPro" id="IPR017853">
    <property type="entry name" value="GH"/>
</dbReference>
<evidence type="ECO:0000256" key="4">
    <source>
        <dbReference type="ARBA" id="ARBA00020295"/>
    </source>
</evidence>
<protein>
    <recommendedName>
        <fullName evidence="4">4-alpha-glucanotransferase</fullName>
        <ecNumber evidence="3">2.4.1.25</ecNumber>
    </recommendedName>
    <alternativeName>
        <fullName evidence="8">Amylomaltase</fullName>
    </alternativeName>
    <alternativeName>
        <fullName evidence="9">Disproportionating enzyme</fullName>
    </alternativeName>
</protein>
<name>A0A518C5N7_9BACT</name>
<sequence length="99" mass="10750">MRRHLAELGALSADATVEQAVETAYRLLGHAPSVLLLATLEDGIGVERRPNLPGTVEQRRNWSFALPQMLEDIETANLPAVIARSLSRTDDIESKGGDS</sequence>
<gene>
    <name evidence="10" type="ORF">Pan97_15490</name>
</gene>
<dbReference type="Proteomes" id="UP000318626">
    <property type="component" value="Chromosome"/>
</dbReference>
<evidence type="ECO:0000256" key="8">
    <source>
        <dbReference type="ARBA" id="ARBA00031423"/>
    </source>
</evidence>
<proteinExistence type="inferred from homology"/>
<evidence type="ECO:0000313" key="10">
    <source>
        <dbReference type="EMBL" id="QDU74540.1"/>
    </source>
</evidence>
<keyword evidence="6" id="KW-0808">Transferase</keyword>
<evidence type="ECO:0000256" key="2">
    <source>
        <dbReference type="ARBA" id="ARBA00005684"/>
    </source>
</evidence>
<dbReference type="KEGG" id="bvo:Pan97_15490"/>
<evidence type="ECO:0000256" key="9">
    <source>
        <dbReference type="ARBA" id="ARBA00031501"/>
    </source>
</evidence>
<organism evidence="10 11">
    <name type="scientific">Bremerella volcania</name>
    <dbReference type="NCBI Taxonomy" id="2527984"/>
    <lineage>
        <taxon>Bacteria</taxon>
        <taxon>Pseudomonadati</taxon>
        <taxon>Planctomycetota</taxon>
        <taxon>Planctomycetia</taxon>
        <taxon>Pirellulales</taxon>
        <taxon>Pirellulaceae</taxon>
        <taxon>Bremerella</taxon>
    </lineage>
</organism>
<accession>A0A518C5N7</accession>
<dbReference type="EC" id="2.4.1.25" evidence="3"/>
<evidence type="ECO:0000313" key="11">
    <source>
        <dbReference type="Proteomes" id="UP000318626"/>
    </source>
</evidence>
<keyword evidence="5" id="KW-0328">Glycosyltransferase</keyword>
<keyword evidence="7" id="KW-0119">Carbohydrate metabolism</keyword>
<evidence type="ECO:0000256" key="1">
    <source>
        <dbReference type="ARBA" id="ARBA00000439"/>
    </source>
</evidence>
<evidence type="ECO:0000256" key="6">
    <source>
        <dbReference type="ARBA" id="ARBA00022679"/>
    </source>
</evidence>
<evidence type="ECO:0000256" key="5">
    <source>
        <dbReference type="ARBA" id="ARBA00022676"/>
    </source>
</evidence>